<dbReference type="GO" id="GO:0042586">
    <property type="term" value="F:peptide deformylase activity"/>
    <property type="evidence" value="ECO:0007669"/>
    <property type="project" value="UniProtKB-UniRule"/>
</dbReference>
<dbReference type="FunFam" id="3.90.45.10:FF:000002">
    <property type="entry name" value="Peptide deformylase"/>
    <property type="match status" value="1"/>
</dbReference>
<dbReference type="HAMAP" id="MF_00163">
    <property type="entry name" value="Pep_deformylase"/>
    <property type="match status" value="1"/>
</dbReference>
<evidence type="ECO:0000256" key="4">
    <source>
        <dbReference type="ARBA" id="ARBA00022917"/>
    </source>
</evidence>
<dbReference type="PANTHER" id="PTHR10458">
    <property type="entry name" value="PEPTIDE DEFORMYLASE"/>
    <property type="match status" value="1"/>
</dbReference>
<comment type="cofactor">
    <cofactor evidence="6">
        <name>Fe(2+)</name>
        <dbReference type="ChEBI" id="CHEBI:29033"/>
    </cofactor>
    <text evidence="6">Binds 1 Fe(2+) ion.</text>
</comment>
<dbReference type="SUPFAM" id="SSF56420">
    <property type="entry name" value="Peptide deformylase"/>
    <property type="match status" value="1"/>
</dbReference>
<evidence type="ECO:0000313" key="7">
    <source>
        <dbReference type="EMBL" id="CDR30374.1"/>
    </source>
</evidence>
<protein>
    <recommendedName>
        <fullName evidence="6">Peptide deformylase</fullName>
        <shortName evidence="6">PDF</shortName>
        <ecNumber evidence="6">3.5.1.88</ecNumber>
    </recommendedName>
    <alternativeName>
        <fullName evidence="6">Polypeptide deformylase</fullName>
    </alternativeName>
</protein>
<dbReference type="PATRIC" id="fig|35623.3.peg.301"/>
<feature type="active site" evidence="6">
    <location>
        <position position="159"/>
    </location>
</feature>
<evidence type="ECO:0000313" key="8">
    <source>
        <dbReference type="Proteomes" id="UP000032434"/>
    </source>
</evidence>
<dbReference type="EC" id="3.5.1.88" evidence="6"/>
<reference evidence="8" key="1">
    <citation type="submission" date="2014-05" db="EMBL/GenBank/DDBJ databases">
        <authorList>
            <person name="Kube M."/>
        </authorList>
    </citation>
    <scope>NUCLEOTIDE SEQUENCE [LARGE SCALE GENOMIC DNA]</scope>
</reference>
<evidence type="ECO:0000256" key="5">
    <source>
        <dbReference type="ARBA" id="ARBA00023004"/>
    </source>
</evidence>
<accession>A0A061AAF5</accession>
<dbReference type="RefSeq" id="WP_045748931.1">
    <property type="nucleotide sequence ID" value="NZ_FUZK01000002.1"/>
</dbReference>
<keyword evidence="5 6" id="KW-0408">Iron</keyword>
<dbReference type="PRINTS" id="PR01576">
    <property type="entry name" value="PDEFORMYLASE"/>
</dbReference>
<feature type="binding site" evidence="6">
    <location>
        <position position="162"/>
    </location>
    <ligand>
        <name>Fe cation</name>
        <dbReference type="ChEBI" id="CHEBI:24875"/>
    </ligand>
</feature>
<comment type="catalytic activity">
    <reaction evidence="6">
        <text>N-terminal N-formyl-L-methionyl-[peptide] + H2O = N-terminal L-methionyl-[peptide] + formate</text>
        <dbReference type="Rhea" id="RHEA:24420"/>
        <dbReference type="Rhea" id="RHEA-COMP:10639"/>
        <dbReference type="Rhea" id="RHEA-COMP:10640"/>
        <dbReference type="ChEBI" id="CHEBI:15377"/>
        <dbReference type="ChEBI" id="CHEBI:15740"/>
        <dbReference type="ChEBI" id="CHEBI:49298"/>
        <dbReference type="ChEBI" id="CHEBI:64731"/>
        <dbReference type="EC" id="3.5.1.88"/>
    </reaction>
</comment>
<keyword evidence="4 6" id="KW-0648">Protein biosynthesis</keyword>
<dbReference type="InterPro" id="IPR036821">
    <property type="entry name" value="Peptide_deformylase_sf"/>
</dbReference>
<dbReference type="FunCoup" id="A0A061AAF5">
    <property type="interactions" value="9"/>
</dbReference>
<dbReference type="PANTHER" id="PTHR10458:SF8">
    <property type="entry name" value="PEPTIDE DEFORMYLASE 2"/>
    <property type="match status" value="1"/>
</dbReference>
<dbReference type="AlphaFoldDB" id="A0A061AAF5"/>
<comment type="similarity">
    <text evidence="1 6">Belongs to the polypeptide deformylase family.</text>
</comment>
<organism evidence="7 8">
    <name type="scientific">Acholeplasma oculi</name>
    <dbReference type="NCBI Taxonomy" id="35623"/>
    <lineage>
        <taxon>Bacteria</taxon>
        <taxon>Bacillati</taxon>
        <taxon>Mycoplasmatota</taxon>
        <taxon>Mollicutes</taxon>
        <taxon>Acholeplasmatales</taxon>
        <taxon>Acholeplasmataceae</taxon>
        <taxon>Acholeplasma</taxon>
    </lineage>
</organism>
<keyword evidence="3 6" id="KW-0378">Hydrolase</keyword>
<dbReference type="InParanoid" id="A0A061AAF5"/>
<dbReference type="EMBL" id="LK028559">
    <property type="protein sequence ID" value="CDR30374.1"/>
    <property type="molecule type" value="Genomic_DNA"/>
</dbReference>
<evidence type="ECO:0000256" key="6">
    <source>
        <dbReference type="HAMAP-Rule" id="MF_00163"/>
    </source>
</evidence>
<proteinExistence type="inferred from homology"/>
<dbReference type="PIRSF" id="PIRSF004749">
    <property type="entry name" value="Pep_def"/>
    <property type="match status" value="1"/>
</dbReference>
<dbReference type="Gene3D" id="3.90.45.10">
    <property type="entry name" value="Peptide deformylase"/>
    <property type="match status" value="1"/>
</dbReference>
<dbReference type="GO" id="GO:0046872">
    <property type="term" value="F:metal ion binding"/>
    <property type="evidence" value="ECO:0007669"/>
    <property type="project" value="UniProtKB-KW"/>
</dbReference>
<dbReference type="STRING" id="35623.Aocu_03010"/>
<dbReference type="HOGENOM" id="CLU_061901_4_0_14"/>
<name>A0A061AAF5_9MOLU</name>
<evidence type="ECO:0000256" key="2">
    <source>
        <dbReference type="ARBA" id="ARBA00022723"/>
    </source>
</evidence>
<dbReference type="InterPro" id="IPR023635">
    <property type="entry name" value="Peptide_deformylase"/>
</dbReference>
<dbReference type="Proteomes" id="UP000032434">
    <property type="component" value="Chromosome 1"/>
</dbReference>
<dbReference type="Pfam" id="PF01327">
    <property type="entry name" value="Pep_deformylase"/>
    <property type="match status" value="1"/>
</dbReference>
<sequence length="202" mass="22841">MIKMQHIIREGHPSLTKVSEPVLLPLSKENIELGKSLLTYVQMSQDEEMVKKYKLRPSVGLAAVQINQLKRMFAMHVEDFDGTLHSYIMINPVIVGTSKEETYLPGGEGCLSVDRPTEGLTPRHYAILVEGYHLDLESLTAKPIKLTLEGYPAIVFQHEYDHLNGIMFTTKLYPTLPKAFPLYETESESDETDLESDSTKTE</sequence>
<dbReference type="GO" id="GO:0006412">
    <property type="term" value="P:translation"/>
    <property type="evidence" value="ECO:0007669"/>
    <property type="project" value="UniProtKB-UniRule"/>
</dbReference>
<keyword evidence="8" id="KW-1185">Reference proteome</keyword>
<dbReference type="OrthoDB" id="9784988at2"/>
<dbReference type="NCBIfam" id="TIGR00079">
    <property type="entry name" value="pept_deformyl"/>
    <property type="match status" value="1"/>
</dbReference>
<dbReference type="KEGG" id="aoc:Aocu_03010"/>
<feature type="binding site" evidence="6">
    <location>
        <position position="158"/>
    </location>
    <ligand>
        <name>Fe cation</name>
        <dbReference type="ChEBI" id="CHEBI:24875"/>
    </ligand>
</feature>
<feature type="binding site" evidence="6">
    <location>
        <position position="110"/>
    </location>
    <ligand>
        <name>Fe cation</name>
        <dbReference type="ChEBI" id="CHEBI:24875"/>
    </ligand>
</feature>
<keyword evidence="2 6" id="KW-0479">Metal-binding</keyword>
<gene>
    <name evidence="6 7" type="primary">def</name>
    <name evidence="7" type="ORF">Aocu_03010</name>
</gene>
<dbReference type="CDD" id="cd00487">
    <property type="entry name" value="Pep_deformylase"/>
    <property type="match status" value="1"/>
</dbReference>
<evidence type="ECO:0000256" key="1">
    <source>
        <dbReference type="ARBA" id="ARBA00010759"/>
    </source>
</evidence>
<comment type="function">
    <text evidence="6">Removes the formyl group from the N-terminal Met of newly synthesized proteins. Requires at least a dipeptide for an efficient rate of reaction. N-terminal L-methionine is a prerequisite for activity but the enzyme has broad specificity at other positions.</text>
</comment>
<evidence type="ECO:0000256" key="3">
    <source>
        <dbReference type="ARBA" id="ARBA00022801"/>
    </source>
</evidence>